<keyword evidence="2" id="KW-0560">Oxidoreductase</keyword>
<accession>A0A1G7WSK7</accession>
<dbReference type="PRINTS" id="PR00081">
    <property type="entry name" value="GDHRDH"/>
</dbReference>
<dbReference type="PRINTS" id="PR00080">
    <property type="entry name" value="SDRFAMILY"/>
</dbReference>
<dbReference type="Proteomes" id="UP000199643">
    <property type="component" value="Unassembled WGS sequence"/>
</dbReference>
<dbReference type="NCBIfam" id="NF004792">
    <property type="entry name" value="PRK06139.1"/>
    <property type="match status" value="1"/>
</dbReference>
<dbReference type="InterPro" id="IPR002347">
    <property type="entry name" value="SDR_fam"/>
</dbReference>
<keyword evidence="5" id="KW-1185">Reference proteome</keyword>
<evidence type="ECO:0000256" key="3">
    <source>
        <dbReference type="RuleBase" id="RU000363"/>
    </source>
</evidence>
<dbReference type="STRING" id="405671.SAMN05421827_110126"/>
<dbReference type="GO" id="GO:0016491">
    <property type="term" value="F:oxidoreductase activity"/>
    <property type="evidence" value="ECO:0007669"/>
    <property type="project" value="UniProtKB-KW"/>
</dbReference>
<evidence type="ECO:0000256" key="1">
    <source>
        <dbReference type="ARBA" id="ARBA00006484"/>
    </source>
</evidence>
<comment type="similarity">
    <text evidence="1 3">Belongs to the short-chain dehydrogenases/reductases (SDR) family.</text>
</comment>
<evidence type="ECO:0000256" key="2">
    <source>
        <dbReference type="ARBA" id="ARBA00023002"/>
    </source>
</evidence>
<dbReference type="PANTHER" id="PTHR44196">
    <property type="entry name" value="DEHYDROGENASE/REDUCTASE SDR FAMILY MEMBER 7B"/>
    <property type="match status" value="1"/>
</dbReference>
<dbReference type="GO" id="GO:0016020">
    <property type="term" value="C:membrane"/>
    <property type="evidence" value="ECO:0007669"/>
    <property type="project" value="TreeGrafter"/>
</dbReference>
<gene>
    <name evidence="4" type="ORF">SAMN05421827_110126</name>
</gene>
<protein>
    <submittedName>
        <fullName evidence="4">Short-chain dehydrogenase</fullName>
    </submittedName>
</protein>
<dbReference type="Gene3D" id="3.40.50.720">
    <property type="entry name" value="NAD(P)-binding Rossmann-like Domain"/>
    <property type="match status" value="1"/>
</dbReference>
<sequence length="326" mass="34743">MELDQNKKTTMRTVVITGASSGAGRAIALAFAANGDHVVISARNIDALKELAAECESLGGSAKCVACDVSDYHQVLNLAAEAANIGSTIDVWVNNAGVLAIGSFDQTPMEVSEQVIKTNLLGYMYSAHAVMPYFKKQGFGILINNISIGGFLPVPFGTGYSAAKFGLRGFSASLKSELRKYPNIHVCDAFPGFLDTPGMQHAANYTGKVLKPGPVVYDPNRLAHEIFKLSLNPKSEKMVGSFSIFMRLSRALFPTLTTAIAGGVIRTYLKHAQAIAPTNGNIFSPVAYGNSVHGGWGIPGKPKAHRKYVALGAGLLLSALLIKRKW</sequence>
<name>A0A1G7WSK7_9SPHI</name>
<dbReference type="AlphaFoldDB" id="A0A1G7WSK7"/>
<evidence type="ECO:0000313" key="4">
    <source>
        <dbReference type="EMBL" id="SDG74921.1"/>
    </source>
</evidence>
<proteinExistence type="inferred from homology"/>
<evidence type="ECO:0000313" key="5">
    <source>
        <dbReference type="Proteomes" id="UP000199643"/>
    </source>
</evidence>
<reference evidence="5" key="1">
    <citation type="submission" date="2016-10" db="EMBL/GenBank/DDBJ databases">
        <authorList>
            <person name="Varghese N."/>
            <person name="Submissions S."/>
        </authorList>
    </citation>
    <scope>NUCLEOTIDE SEQUENCE [LARGE SCALE GENOMIC DNA]</scope>
    <source>
        <strain evidence="5">DSM 17933</strain>
    </source>
</reference>
<dbReference type="EMBL" id="FNCH01000010">
    <property type="protein sequence ID" value="SDG74921.1"/>
    <property type="molecule type" value="Genomic_DNA"/>
</dbReference>
<dbReference type="InterPro" id="IPR036291">
    <property type="entry name" value="NAD(P)-bd_dom_sf"/>
</dbReference>
<dbReference type="PANTHER" id="PTHR44196:SF1">
    <property type="entry name" value="DEHYDROGENASE_REDUCTASE SDR FAMILY MEMBER 7B"/>
    <property type="match status" value="1"/>
</dbReference>
<organism evidence="4 5">
    <name type="scientific">Pedobacter terrae</name>
    <dbReference type="NCBI Taxonomy" id="405671"/>
    <lineage>
        <taxon>Bacteria</taxon>
        <taxon>Pseudomonadati</taxon>
        <taxon>Bacteroidota</taxon>
        <taxon>Sphingobacteriia</taxon>
        <taxon>Sphingobacteriales</taxon>
        <taxon>Sphingobacteriaceae</taxon>
        <taxon>Pedobacter</taxon>
    </lineage>
</organism>
<dbReference type="SUPFAM" id="SSF51735">
    <property type="entry name" value="NAD(P)-binding Rossmann-fold domains"/>
    <property type="match status" value="1"/>
</dbReference>
<dbReference type="Pfam" id="PF00106">
    <property type="entry name" value="adh_short"/>
    <property type="match status" value="1"/>
</dbReference>